<feature type="chain" id="PRO_5017341065" description="Granulins domain-containing protein" evidence="1">
    <location>
        <begin position="21"/>
        <end position="67"/>
    </location>
</feature>
<reference evidence="2" key="2">
    <citation type="submission" date="2025-09" db="UniProtKB">
        <authorList>
            <consortium name="Ensembl"/>
        </authorList>
    </citation>
    <scope>IDENTIFICATION</scope>
</reference>
<keyword evidence="3" id="KW-1185">Reference proteome</keyword>
<dbReference type="AlphaFoldDB" id="A0A3B3Y447"/>
<evidence type="ECO:0000313" key="3">
    <source>
        <dbReference type="Proteomes" id="UP000261480"/>
    </source>
</evidence>
<evidence type="ECO:0000313" key="2">
    <source>
        <dbReference type="Ensembl" id="ENSPMEP00000022122.1"/>
    </source>
</evidence>
<accession>A0A3B3Y447</accession>
<name>A0A3B3Y447_9TELE</name>
<evidence type="ECO:0008006" key="4">
    <source>
        <dbReference type="Google" id="ProtNLM"/>
    </source>
</evidence>
<dbReference type="STRING" id="48701.ENSPMEP00000022122"/>
<keyword evidence="1" id="KW-0732">Signal</keyword>
<evidence type="ECO:0000256" key="1">
    <source>
        <dbReference type="SAM" id="SignalP"/>
    </source>
</evidence>
<organism evidence="2 3">
    <name type="scientific">Poecilia mexicana</name>
    <dbReference type="NCBI Taxonomy" id="48701"/>
    <lineage>
        <taxon>Eukaryota</taxon>
        <taxon>Metazoa</taxon>
        <taxon>Chordata</taxon>
        <taxon>Craniata</taxon>
        <taxon>Vertebrata</taxon>
        <taxon>Euteleostomi</taxon>
        <taxon>Actinopterygii</taxon>
        <taxon>Neopterygii</taxon>
        <taxon>Teleostei</taxon>
        <taxon>Neoteleostei</taxon>
        <taxon>Acanthomorphata</taxon>
        <taxon>Ovalentaria</taxon>
        <taxon>Atherinomorphae</taxon>
        <taxon>Cyprinodontiformes</taxon>
        <taxon>Poeciliidae</taxon>
        <taxon>Poeciliinae</taxon>
        <taxon>Poecilia</taxon>
    </lineage>
</organism>
<dbReference type="Ensembl" id="ENSPMET00000013538.1">
    <property type="protein sequence ID" value="ENSPMEP00000022122.1"/>
    <property type="gene ID" value="ENSPMEG00000002801.1"/>
</dbReference>
<sequence length="67" mass="7252">MLRITVWLCVGTFLLGVAFCTIRCPEWASSFDSATCCPTAHGYGCCPHAPHAPENLSASNIKCLHLK</sequence>
<feature type="signal peptide" evidence="1">
    <location>
        <begin position="1"/>
        <end position="20"/>
    </location>
</feature>
<dbReference type="Proteomes" id="UP000261480">
    <property type="component" value="Unplaced"/>
</dbReference>
<protein>
    <recommendedName>
        <fullName evidence="4">Granulins domain-containing protein</fullName>
    </recommendedName>
</protein>
<proteinExistence type="predicted"/>
<reference evidence="2" key="1">
    <citation type="submission" date="2025-08" db="UniProtKB">
        <authorList>
            <consortium name="Ensembl"/>
        </authorList>
    </citation>
    <scope>IDENTIFICATION</scope>
</reference>